<feature type="domain" description="ABC transmembrane type-1" evidence="9">
    <location>
        <begin position="251"/>
        <end position="439"/>
    </location>
</feature>
<dbReference type="AlphaFoldDB" id="A0A1G1T948"/>
<keyword evidence="4" id="KW-0997">Cell inner membrane</keyword>
<evidence type="ECO:0000256" key="6">
    <source>
        <dbReference type="ARBA" id="ARBA00022989"/>
    </source>
</evidence>
<evidence type="ECO:0000313" key="11">
    <source>
        <dbReference type="Proteomes" id="UP000176294"/>
    </source>
</evidence>
<feature type="domain" description="ABC transmembrane type-1" evidence="9">
    <location>
        <begin position="1"/>
        <end position="183"/>
    </location>
</feature>
<evidence type="ECO:0000256" key="1">
    <source>
        <dbReference type="ARBA" id="ARBA00004429"/>
    </source>
</evidence>
<keyword evidence="2 8" id="KW-0813">Transport</keyword>
<comment type="caution">
    <text evidence="10">The sequence shown here is derived from an EMBL/GenBank/DDBJ whole genome shotgun (WGS) entry which is preliminary data.</text>
</comment>
<evidence type="ECO:0000256" key="5">
    <source>
        <dbReference type="ARBA" id="ARBA00022692"/>
    </source>
</evidence>
<dbReference type="PANTHER" id="PTHR43357">
    <property type="entry name" value="INNER MEMBRANE ABC TRANSPORTER PERMEASE PROTEIN YDCV"/>
    <property type="match status" value="1"/>
</dbReference>
<keyword evidence="5 8" id="KW-0812">Transmembrane</keyword>
<dbReference type="CDD" id="cd06261">
    <property type="entry name" value="TM_PBP2"/>
    <property type="match status" value="1"/>
</dbReference>
<evidence type="ECO:0000256" key="3">
    <source>
        <dbReference type="ARBA" id="ARBA00022475"/>
    </source>
</evidence>
<evidence type="ECO:0000256" key="8">
    <source>
        <dbReference type="RuleBase" id="RU363032"/>
    </source>
</evidence>
<evidence type="ECO:0000313" key="10">
    <source>
        <dbReference type="EMBL" id="OGX87402.1"/>
    </source>
</evidence>
<name>A0A1G1T948_9BACT</name>
<dbReference type="GO" id="GO:0005886">
    <property type="term" value="C:plasma membrane"/>
    <property type="evidence" value="ECO:0007669"/>
    <property type="project" value="UniProtKB-SubCell"/>
</dbReference>
<dbReference type="STRING" id="1908237.BEN47_10750"/>
<dbReference type="RefSeq" id="WP_070726035.1">
    <property type="nucleotide sequence ID" value="NZ_MDZB01000089.1"/>
</dbReference>
<organism evidence="10 11">
    <name type="scientific">Hymenobacter lapidarius</name>
    <dbReference type="NCBI Taxonomy" id="1908237"/>
    <lineage>
        <taxon>Bacteria</taxon>
        <taxon>Pseudomonadati</taxon>
        <taxon>Bacteroidota</taxon>
        <taxon>Cytophagia</taxon>
        <taxon>Cytophagales</taxon>
        <taxon>Hymenobacteraceae</taxon>
        <taxon>Hymenobacter</taxon>
    </lineage>
</organism>
<feature type="transmembrane region" description="Helical" evidence="8">
    <location>
        <begin position="121"/>
        <end position="139"/>
    </location>
</feature>
<dbReference type="PROSITE" id="PS50928">
    <property type="entry name" value="ABC_TM1"/>
    <property type="match status" value="2"/>
</dbReference>
<dbReference type="GO" id="GO:0055085">
    <property type="term" value="P:transmembrane transport"/>
    <property type="evidence" value="ECO:0007669"/>
    <property type="project" value="InterPro"/>
</dbReference>
<protein>
    <recommendedName>
        <fullName evidence="9">ABC transmembrane type-1 domain-containing protein</fullName>
    </recommendedName>
</protein>
<gene>
    <name evidence="10" type="ORF">BEN47_10750</name>
</gene>
<feature type="transmembrane region" description="Helical" evidence="8">
    <location>
        <begin position="367"/>
        <end position="399"/>
    </location>
</feature>
<feature type="transmembrane region" description="Helical" evidence="8">
    <location>
        <begin position="29"/>
        <end position="49"/>
    </location>
</feature>
<dbReference type="EMBL" id="MDZB01000089">
    <property type="protein sequence ID" value="OGX87402.1"/>
    <property type="molecule type" value="Genomic_DNA"/>
</dbReference>
<feature type="transmembrane region" description="Helical" evidence="8">
    <location>
        <begin position="211"/>
        <end position="234"/>
    </location>
</feature>
<dbReference type="OrthoDB" id="9795403at2"/>
<keyword evidence="7 8" id="KW-0472">Membrane</keyword>
<keyword evidence="6 8" id="KW-1133">Transmembrane helix</keyword>
<evidence type="ECO:0000259" key="9">
    <source>
        <dbReference type="PROSITE" id="PS50928"/>
    </source>
</evidence>
<dbReference type="InterPro" id="IPR035906">
    <property type="entry name" value="MetI-like_sf"/>
</dbReference>
<dbReference type="PANTHER" id="PTHR43357:SF3">
    <property type="entry name" value="FE(3+)-TRANSPORT SYSTEM PERMEASE PROTEIN FBPB 2"/>
    <property type="match status" value="1"/>
</dbReference>
<evidence type="ECO:0000256" key="2">
    <source>
        <dbReference type="ARBA" id="ARBA00022448"/>
    </source>
</evidence>
<reference evidence="10 11" key="1">
    <citation type="submission" date="2016-08" db="EMBL/GenBank/DDBJ databases">
        <title>Hymenobacter coccineus sp. nov., Hymenobacter lapidarius sp. nov. and Hymenobacter glacialis sp. nov., isolated from Antarctic soil.</title>
        <authorList>
            <person name="Sedlacek I."/>
            <person name="Kralova S."/>
            <person name="Kyrova K."/>
            <person name="Maslanova I."/>
            <person name="Stankova E."/>
            <person name="Vrbovska V."/>
            <person name="Nemec M."/>
            <person name="Bartak M."/>
            <person name="Svec P."/>
            <person name="Busse H.-J."/>
            <person name="Pantucek R."/>
        </authorList>
    </citation>
    <scope>NUCLEOTIDE SEQUENCE [LARGE SCALE GENOMIC DNA]</scope>
    <source>
        <strain evidence="10 11">CCM 8643</strain>
    </source>
</reference>
<feature type="transmembrane region" description="Helical" evidence="8">
    <location>
        <begin position="254"/>
        <end position="276"/>
    </location>
</feature>
<accession>A0A1G1T948</accession>
<dbReference type="Proteomes" id="UP000176294">
    <property type="component" value="Unassembled WGS sequence"/>
</dbReference>
<feature type="transmembrane region" description="Helical" evidence="8">
    <location>
        <begin position="61"/>
        <end position="85"/>
    </location>
</feature>
<evidence type="ECO:0000256" key="7">
    <source>
        <dbReference type="ARBA" id="ARBA00023136"/>
    </source>
</evidence>
<dbReference type="Pfam" id="PF00528">
    <property type="entry name" value="BPD_transp_1"/>
    <property type="match status" value="1"/>
</dbReference>
<feature type="transmembrane region" description="Helical" evidence="8">
    <location>
        <begin position="288"/>
        <end position="306"/>
    </location>
</feature>
<sequence length="456" mass="48346">MPRRGRAGHGLGGLFGFLLARFDLPARPLLRLLLSGPLFLSPYLLAVAWSDGLYGLGWGRAALFGPVGVTGVLTVVYTPLAAYLVGTSLVNLNASLEEAGQVLAPYPVVVRRVVLPLVRPAVGSSLGLIFVLALSEFSVPSYLGVSTLVTEVFTQFAAFYRYDVALLQSVALVGVCLLLLWPERVFLTRTPVVAMGSRSFRTVPAGRRGRWWATAGLGAYVVGAVGVPLAMLIWQALGRGLADLAEAFALLQPTLLPSLGLAAAGAALLTGSAYVLARTQLPGANGVLLGLFVVPSTVLGIAYLRFYNAPGLSGIYHSSLIILLVYWGRFLFIPVRLLAGALAQLSPTLEEAARLLGASRGQRFRRILAPLLADAFGTAFLLGFILCLSELSTVILVYPPGTQVLSVKVFTYMANARQSLVSALSLVVLLITGGALAGLLTLRHLLFPASWRQPLA</sequence>
<proteinExistence type="inferred from homology"/>
<comment type="similarity">
    <text evidence="8">Belongs to the binding-protein-dependent transport system permease family.</text>
</comment>
<keyword evidence="3" id="KW-1003">Cell membrane</keyword>
<dbReference type="Gene3D" id="1.10.3720.10">
    <property type="entry name" value="MetI-like"/>
    <property type="match status" value="2"/>
</dbReference>
<feature type="transmembrane region" description="Helical" evidence="8">
    <location>
        <begin position="159"/>
        <end position="181"/>
    </location>
</feature>
<evidence type="ECO:0000256" key="4">
    <source>
        <dbReference type="ARBA" id="ARBA00022519"/>
    </source>
</evidence>
<dbReference type="InterPro" id="IPR000515">
    <property type="entry name" value="MetI-like"/>
</dbReference>
<feature type="transmembrane region" description="Helical" evidence="8">
    <location>
        <begin position="419"/>
        <end position="442"/>
    </location>
</feature>
<keyword evidence="11" id="KW-1185">Reference proteome</keyword>
<dbReference type="SUPFAM" id="SSF161098">
    <property type="entry name" value="MetI-like"/>
    <property type="match status" value="2"/>
</dbReference>
<comment type="subcellular location">
    <subcellularLocation>
        <location evidence="1">Cell inner membrane</location>
        <topology evidence="1">Multi-pass membrane protein</topology>
    </subcellularLocation>
    <subcellularLocation>
        <location evidence="8">Cell membrane</location>
        <topology evidence="8">Multi-pass membrane protein</topology>
    </subcellularLocation>
</comment>